<dbReference type="SUPFAM" id="SSF49503">
    <property type="entry name" value="Cupredoxins"/>
    <property type="match status" value="1"/>
</dbReference>
<dbReference type="PANTHER" id="PTHR38439">
    <property type="entry name" value="AURACYANIN-B"/>
    <property type="match status" value="1"/>
</dbReference>
<dbReference type="GO" id="GO:0009055">
    <property type="term" value="F:electron transfer activity"/>
    <property type="evidence" value="ECO:0007669"/>
    <property type="project" value="InterPro"/>
</dbReference>
<dbReference type="Proteomes" id="UP000186736">
    <property type="component" value="Unassembled WGS sequence"/>
</dbReference>
<evidence type="ECO:0000259" key="4">
    <source>
        <dbReference type="Pfam" id="PF00127"/>
    </source>
</evidence>
<keyword evidence="1" id="KW-0479">Metal-binding</keyword>
<evidence type="ECO:0000313" key="5">
    <source>
        <dbReference type="EMBL" id="OLS64612.1"/>
    </source>
</evidence>
<dbReference type="AlphaFoldDB" id="A0A1Q9RBC8"/>
<dbReference type="GO" id="GO:0005507">
    <property type="term" value="F:copper ion binding"/>
    <property type="evidence" value="ECO:0007669"/>
    <property type="project" value="InterPro"/>
</dbReference>
<proteinExistence type="predicted"/>
<evidence type="ECO:0000256" key="2">
    <source>
        <dbReference type="ARBA" id="ARBA00023008"/>
    </source>
</evidence>
<dbReference type="RefSeq" id="WP_009686141.1">
    <property type="nucleotide sequence ID" value="NZ_MKZO01000004.1"/>
</dbReference>
<feature type="chain" id="PRO_5010236190" description="Blue (type 1) copper domain-containing protein" evidence="3">
    <location>
        <begin position="27"/>
        <end position="180"/>
    </location>
</feature>
<sequence length="180" mass="19431">MKRLPLKSLSLITTVGLLFSAANAMASPGHNKDSIGQSGDSQAVDRTIEVRMGDIFFEPKAMEIKAGETVRFVLLNEGALLHEFNLGKAASHAAHQKEMAAMFQNGTLSPTAAHDMSKMDHAMGGMKMVGMEHDDPNSVLVEPGAREELIWTFSDATDLEFACNVPGHYQSGMVGKVTVR</sequence>
<keyword evidence="2" id="KW-0186">Copper</keyword>
<evidence type="ECO:0000256" key="3">
    <source>
        <dbReference type="SAM" id="SignalP"/>
    </source>
</evidence>
<accession>A0A1Q9RBC8</accession>
<feature type="domain" description="Blue (type 1) copper" evidence="4">
    <location>
        <begin position="48"/>
        <end position="179"/>
    </location>
</feature>
<dbReference type="OrthoDB" id="9816061at2"/>
<dbReference type="InterPro" id="IPR000923">
    <property type="entry name" value="BlueCu_1"/>
</dbReference>
<dbReference type="CDD" id="cd04211">
    <property type="entry name" value="Cupredoxin_like_2"/>
    <property type="match status" value="1"/>
</dbReference>
<feature type="signal peptide" evidence="3">
    <location>
        <begin position="1"/>
        <end position="26"/>
    </location>
</feature>
<protein>
    <recommendedName>
        <fullName evidence="4">Blue (type 1) copper domain-containing protein</fullName>
    </recommendedName>
</protein>
<keyword evidence="3" id="KW-0732">Signal</keyword>
<name>A0A1Q9RBC8_PSEPU</name>
<organism evidence="5 6">
    <name type="scientific">Pseudomonas putida</name>
    <name type="common">Arthrobacter siderocapsulatus</name>
    <dbReference type="NCBI Taxonomy" id="303"/>
    <lineage>
        <taxon>Bacteria</taxon>
        <taxon>Pseudomonadati</taxon>
        <taxon>Pseudomonadota</taxon>
        <taxon>Gammaproteobacteria</taxon>
        <taxon>Pseudomonadales</taxon>
        <taxon>Pseudomonadaceae</taxon>
        <taxon>Pseudomonas</taxon>
    </lineage>
</organism>
<dbReference type="Pfam" id="PF00127">
    <property type="entry name" value="Copper-bind"/>
    <property type="match status" value="1"/>
</dbReference>
<dbReference type="InterPro" id="IPR050845">
    <property type="entry name" value="Cu-binding_ET"/>
</dbReference>
<dbReference type="InterPro" id="IPR008972">
    <property type="entry name" value="Cupredoxin"/>
</dbReference>
<dbReference type="PANTHER" id="PTHR38439:SF3">
    <property type="entry name" value="COPPER-RESISTANT CUPROPROTEIN COPI"/>
    <property type="match status" value="1"/>
</dbReference>
<reference evidence="5 6" key="1">
    <citation type="submission" date="2016-10" db="EMBL/GenBank/DDBJ databases">
        <title>Genome Sequence of Pseudomonas putida GM4FR.</title>
        <authorList>
            <person name="Poehlein A."/>
            <person name="Wemheuer F."/>
            <person name="Hollensteiner J."/>
            <person name="Wemheuer B."/>
        </authorList>
    </citation>
    <scope>NUCLEOTIDE SEQUENCE [LARGE SCALE GENOMIC DNA]</scope>
    <source>
        <strain evidence="5 6">GM4FR</strain>
    </source>
</reference>
<dbReference type="Gene3D" id="2.60.40.420">
    <property type="entry name" value="Cupredoxins - blue copper proteins"/>
    <property type="match status" value="1"/>
</dbReference>
<gene>
    <name evidence="5" type="ORF">PSEMO_03400</name>
</gene>
<evidence type="ECO:0000256" key="1">
    <source>
        <dbReference type="ARBA" id="ARBA00022723"/>
    </source>
</evidence>
<dbReference type="EMBL" id="MKZO01000004">
    <property type="protein sequence ID" value="OLS64612.1"/>
    <property type="molecule type" value="Genomic_DNA"/>
</dbReference>
<comment type="caution">
    <text evidence="5">The sequence shown here is derived from an EMBL/GenBank/DDBJ whole genome shotgun (WGS) entry which is preliminary data.</text>
</comment>
<evidence type="ECO:0000313" key="6">
    <source>
        <dbReference type="Proteomes" id="UP000186736"/>
    </source>
</evidence>